<name>A0A1F7RAP2_9BACT</name>
<gene>
    <name evidence="2" type="ORF">A2042_00540</name>
</gene>
<dbReference type="EMBL" id="MGDB01000147">
    <property type="protein sequence ID" value="OGL38420.1"/>
    <property type="molecule type" value="Genomic_DNA"/>
</dbReference>
<accession>A0A1F7RAP2</accession>
<evidence type="ECO:0000313" key="3">
    <source>
        <dbReference type="Proteomes" id="UP000178526"/>
    </source>
</evidence>
<dbReference type="Proteomes" id="UP000178526">
    <property type="component" value="Unassembled WGS sequence"/>
</dbReference>
<proteinExistence type="predicted"/>
<feature type="chain" id="PRO_5009532181" evidence="1">
    <location>
        <begin position="24"/>
        <end position="98"/>
    </location>
</feature>
<evidence type="ECO:0000313" key="2">
    <source>
        <dbReference type="EMBL" id="OGL38420.1"/>
    </source>
</evidence>
<sequence length="98" mass="11309">MRKIFFIFLIITALSSFSLLASADEYDRDEAFVSWKLMAYAIYPAGYIIENAIVKPTHWLISLPLLKEISGHEELSKIPFAFDKEKTKETEAGKNWIH</sequence>
<feature type="signal peptide" evidence="1">
    <location>
        <begin position="1"/>
        <end position="23"/>
    </location>
</feature>
<keyword evidence="1" id="KW-0732">Signal</keyword>
<dbReference type="AlphaFoldDB" id="A0A1F7RAP2"/>
<reference evidence="2 3" key="1">
    <citation type="journal article" date="2016" name="Nat. Commun.">
        <title>Thousands of microbial genomes shed light on interconnected biogeochemical processes in an aquifer system.</title>
        <authorList>
            <person name="Anantharaman K."/>
            <person name="Brown C.T."/>
            <person name="Hug L.A."/>
            <person name="Sharon I."/>
            <person name="Castelle C.J."/>
            <person name="Probst A.J."/>
            <person name="Thomas B.C."/>
            <person name="Singh A."/>
            <person name="Wilkins M.J."/>
            <person name="Karaoz U."/>
            <person name="Brodie E.L."/>
            <person name="Williams K.H."/>
            <person name="Hubbard S.S."/>
            <person name="Banfield J.F."/>
        </authorList>
    </citation>
    <scope>NUCLEOTIDE SEQUENCE [LARGE SCALE GENOMIC DNA]</scope>
</reference>
<evidence type="ECO:0000256" key="1">
    <source>
        <dbReference type="SAM" id="SignalP"/>
    </source>
</evidence>
<protein>
    <submittedName>
        <fullName evidence="2">Uncharacterized protein</fullName>
    </submittedName>
</protein>
<comment type="caution">
    <text evidence="2">The sequence shown here is derived from an EMBL/GenBank/DDBJ whole genome shotgun (WGS) entry which is preliminary data.</text>
</comment>
<organism evidence="2 3">
    <name type="scientific">Candidatus Schekmanbacteria bacterium GWA2_38_11</name>
    <dbReference type="NCBI Taxonomy" id="1817876"/>
    <lineage>
        <taxon>Bacteria</taxon>
        <taxon>Candidatus Schekmaniibacteriota</taxon>
    </lineage>
</organism>